<accession>A0ABR6BUX8</accession>
<gene>
    <name evidence="2" type="ORF">BC739_007964</name>
</gene>
<keyword evidence="3" id="KW-1185">Reference proteome</keyword>
<dbReference type="Gene3D" id="3.50.50.60">
    <property type="entry name" value="FAD/NAD(P)-binding domain"/>
    <property type="match status" value="1"/>
</dbReference>
<comment type="caution">
    <text evidence="2">The sequence shown here is derived from an EMBL/GenBank/DDBJ whole genome shotgun (WGS) entry which is preliminary data.</text>
</comment>
<sequence length="483" mass="52740">MTTIHLINELLRRGMPEAVELHLIERDTRLGAGVAYGTTLPEHLLNMQAGTMSLVPERPDHFVDWLGGCRSAYVSRSDYSHYLSHCLEDKLVEAARAGVEVVRTRTEVADCEVDETHLELVADTTLPRFDRVVLCLGDLTSTSYQGFRGHPSYVHSPWRAAGLSSIPTGARVGVLGTSLTAIDVLLSLRAQGHQGEIVCLARQRGLPAVQPEVLQPHRLRHLTHDAVRAMTHDHRRKLSLREVAGLFARELDGLGAVDLATAHAHGATDALELLAEDVHRARTGQVRWYSALDATSELTPTLWRHLDDEAKAEFLDKHMSVWSRFRHPMPLVNAQRVAAIAETGRLAVLTGLRAIHATTSGGFDVQHGSASAPSVRTVDHLVNATGTGANPWLVDSPLLRSLLRRNHLSAHPFGGVDVDFDTMAARGPDGTCSNRLFFIGPLTRGVHFYTNSIETNLANSVRLSAHLADRIAEPAQLVAGGAR</sequence>
<dbReference type="Pfam" id="PF13454">
    <property type="entry name" value="NAD_binding_9"/>
    <property type="match status" value="1"/>
</dbReference>
<evidence type="ECO:0000259" key="1">
    <source>
        <dbReference type="Pfam" id="PF13454"/>
    </source>
</evidence>
<feature type="domain" description="FAD-dependent urate hydroxylase HpyO/Asp monooxygenase CreE-like FAD/NAD(P)-binding" evidence="1">
    <location>
        <begin position="3"/>
        <end position="138"/>
    </location>
</feature>
<dbReference type="EMBL" id="JACJID010000007">
    <property type="protein sequence ID" value="MBA8930717.1"/>
    <property type="molecule type" value="Genomic_DNA"/>
</dbReference>
<protein>
    <submittedName>
        <fullName evidence="2">NAD(P)/FAD-binding protein YdhS</fullName>
    </submittedName>
</protein>
<dbReference type="InterPro" id="IPR036188">
    <property type="entry name" value="FAD/NAD-bd_sf"/>
</dbReference>
<proteinExistence type="predicted"/>
<dbReference type="PANTHER" id="PTHR40254">
    <property type="entry name" value="BLR0577 PROTEIN"/>
    <property type="match status" value="1"/>
</dbReference>
<name>A0ABR6BUX8_9PSEU</name>
<dbReference type="SUPFAM" id="SSF51905">
    <property type="entry name" value="FAD/NAD(P)-binding domain"/>
    <property type="match status" value="2"/>
</dbReference>
<evidence type="ECO:0000313" key="3">
    <source>
        <dbReference type="Proteomes" id="UP000517916"/>
    </source>
</evidence>
<organism evidence="2 3">
    <name type="scientific">Kutzneria viridogrisea</name>
    <dbReference type="NCBI Taxonomy" id="47990"/>
    <lineage>
        <taxon>Bacteria</taxon>
        <taxon>Bacillati</taxon>
        <taxon>Actinomycetota</taxon>
        <taxon>Actinomycetes</taxon>
        <taxon>Pseudonocardiales</taxon>
        <taxon>Pseudonocardiaceae</taxon>
        <taxon>Kutzneria</taxon>
    </lineage>
</organism>
<dbReference type="PANTHER" id="PTHR40254:SF1">
    <property type="entry name" value="BLR0577 PROTEIN"/>
    <property type="match status" value="1"/>
</dbReference>
<dbReference type="InterPro" id="IPR038732">
    <property type="entry name" value="HpyO/CreE_NAD-binding"/>
</dbReference>
<evidence type="ECO:0000313" key="2">
    <source>
        <dbReference type="EMBL" id="MBA8930717.1"/>
    </source>
</evidence>
<dbReference type="InterPro" id="IPR052189">
    <property type="entry name" value="L-asp_N-monooxygenase_NS-form"/>
</dbReference>
<dbReference type="Proteomes" id="UP000517916">
    <property type="component" value="Unassembled WGS sequence"/>
</dbReference>
<reference evidence="2 3" key="1">
    <citation type="submission" date="2020-08" db="EMBL/GenBank/DDBJ databases">
        <title>Genomic Encyclopedia of Archaeal and Bacterial Type Strains, Phase II (KMG-II): from individual species to whole genera.</title>
        <authorList>
            <person name="Goeker M."/>
        </authorList>
    </citation>
    <scope>NUCLEOTIDE SEQUENCE [LARGE SCALE GENOMIC DNA]</scope>
    <source>
        <strain evidence="2 3">DSM 43850</strain>
    </source>
</reference>